<comment type="caution">
    <text evidence="5">The sequence shown here is derived from an EMBL/GenBank/DDBJ whole genome shotgun (WGS) entry which is preliminary data.</text>
</comment>
<sequence length="148" mass="15788">MAFAAAAFRGVVVFSSATRTPMLRGELQCRRGALARAISSPIAGLRSSFLPSRSVKPASAALTGRGLRPGMSRIQPLAPERGSPLVVEAKRPAMACTKRSRSRKSVARASGFRVRLSSPGGRNVLRRRRAKGRKNLCPSSNPNSGKYA</sequence>
<evidence type="ECO:0000256" key="2">
    <source>
        <dbReference type="ARBA" id="ARBA00022980"/>
    </source>
</evidence>
<dbReference type="OMA" id="MACMSMA"/>
<dbReference type="Gene3D" id="1.10.287.3980">
    <property type="match status" value="1"/>
</dbReference>
<dbReference type="OrthoDB" id="431691at2759"/>
<protein>
    <recommendedName>
        <fullName evidence="7">50S ribosomal protein L34, chloroplastic</fullName>
    </recommendedName>
</protein>
<evidence type="ECO:0008006" key="7">
    <source>
        <dbReference type="Google" id="ProtNLM"/>
    </source>
</evidence>
<dbReference type="GO" id="GO:0005840">
    <property type="term" value="C:ribosome"/>
    <property type="evidence" value="ECO:0007669"/>
    <property type="project" value="UniProtKB-KW"/>
</dbReference>
<keyword evidence="3" id="KW-0687">Ribonucleoprotein</keyword>
<feature type="compositionally biased region" description="Basic residues" evidence="4">
    <location>
        <begin position="124"/>
        <end position="134"/>
    </location>
</feature>
<name>A0A388LB68_CHABU</name>
<evidence type="ECO:0000256" key="4">
    <source>
        <dbReference type="SAM" id="MobiDB-lite"/>
    </source>
</evidence>
<dbReference type="GO" id="GO:1990904">
    <property type="term" value="C:ribonucleoprotein complex"/>
    <property type="evidence" value="ECO:0007669"/>
    <property type="project" value="UniProtKB-KW"/>
</dbReference>
<proteinExistence type="inferred from homology"/>
<dbReference type="InterPro" id="IPR000271">
    <property type="entry name" value="Ribosomal_bL34"/>
</dbReference>
<evidence type="ECO:0000256" key="3">
    <source>
        <dbReference type="ARBA" id="ARBA00023274"/>
    </source>
</evidence>
<feature type="compositionally biased region" description="Polar residues" evidence="4">
    <location>
        <begin position="137"/>
        <end position="148"/>
    </location>
</feature>
<dbReference type="Pfam" id="PF00468">
    <property type="entry name" value="Ribosomal_L34"/>
    <property type="match status" value="1"/>
</dbReference>
<comment type="similarity">
    <text evidence="1">Belongs to the bacterial ribosomal protein bL34 family.</text>
</comment>
<feature type="region of interest" description="Disordered" evidence="4">
    <location>
        <begin position="63"/>
        <end position="148"/>
    </location>
</feature>
<dbReference type="GO" id="GO:0006412">
    <property type="term" value="P:translation"/>
    <property type="evidence" value="ECO:0007669"/>
    <property type="project" value="InterPro"/>
</dbReference>
<dbReference type="STRING" id="69332.A0A388LB68"/>
<accession>A0A388LB68</accession>
<gene>
    <name evidence="5" type="ORF">CBR_g29683</name>
</gene>
<keyword evidence="2" id="KW-0689">Ribosomal protein</keyword>
<dbReference type="Gramene" id="GBG79536">
    <property type="protein sequence ID" value="GBG79536"/>
    <property type="gene ID" value="CBR_g29683"/>
</dbReference>
<evidence type="ECO:0000313" key="5">
    <source>
        <dbReference type="EMBL" id="GBG79536.1"/>
    </source>
</evidence>
<dbReference type="GO" id="GO:0003735">
    <property type="term" value="F:structural constituent of ribosome"/>
    <property type="evidence" value="ECO:0007669"/>
    <property type="project" value="InterPro"/>
</dbReference>
<evidence type="ECO:0000313" key="6">
    <source>
        <dbReference type="Proteomes" id="UP000265515"/>
    </source>
</evidence>
<dbReference type="Proteomes" id="UP000265515">
    <property type="component" value="Unassembled WGS sequence"/>
</dbReference>
<dbReference type="AlphaFoldDB" id="A0A388LB68"/>
<organism evidence="5 6">
    <name type="scientific">Chara braunii</name>
    <name type="common">Braun's stonewort</name>
    <dbReference type="NCBI Taxonomy" id="69332"/>
    <lineage>
        <taxon>Eukaryota</taxon>
        <taxon>Viridiplantae</taxon>
        <taxon>Streptophyta</taxon>
        <taxon>Charophyceae</taxon>
        <taxon>Charales</taxon>
        <taxon>Characeae</taxon>
        <taxon>Chara</taxon>
    </lineage>
</organism>
<keyword evidence="6" id="KW-1185">Reference proteome</keyword>
<reference evidence="5 6" key="1">
    <citation type="journal article" date="2018" name="Cell">
        <title>The Chara Genome: Secondary Complexity and Implications for Plant Terrestrialization.</title>
        <authorList>
            <person name="Nishiyama T."/>
            <person name="Sakayama H."/>
            <person name="Vries J.D."/>
            <person name="Buschmann H."/>
            <person name="Saint-Marcoux D."/>
            <person name="Ullrich K.K."/>
            <person name="Haas F.B."/>
            <person name="Vanderstraeten L."/>
            <person name="Becker D."/>
            <person name="Lang D."/>
            <person name="Vosolsobe S."/>
            <person name="Rombauts S."/>
            <person name="Wilhelmsson P.K.I."/>
            <person name="Janitza P."/>
            <person name="Kern R."/>
            <person name="Heyl A."/>
            <person name="Rumpler F."/>
            <person name="Villalobos L.I.A.C."/>
            <person name="Clay J.M."/>
            <person name="Skokan R."/>
            <person name="Toyoda A."/>
            <person name="Suzuki Y."/>
            <person name="Kagoshima H."/>
            <person name="Schijlen E."/>
            <person name="Tajeshwar N."/>
            <person name="Catarino B."/>
            <person name="Hetherington A.J."/>
            <person name="Saltykova A."/>
            <person name="Bonnot C."/>
            <person name="Breuninger H."/>
            <person name="Symeonidi A."/>
            <person name="Radhakrishnan G.V."/>
            <person name="Van Nieuwerburgh F."/>
            <person name="Deforce D."/>
            <person name="Chang C."/>
            <person name="Karol K.G."/>
            <person name="Hedrich R."/>
            <person name="Ulvskov P."/>
            <person name="Glockner G."/>
            <person name="Delwiche C.F."/>
            <person name="Petrasek J."/>
            <person name="Van de Peer Y."/>
            <person name="Friml J."/>
            <person name="Beilby M."/>
            <person name="Dolan L."/>
            <person name="Kohara Y."/>
            <person name="Sugano S."/>
            <person name="Fujiyama A."/>
            <person name="Delaux P.-M."/>
            <person name="Quint M."/>
            <person name="TheiBen G."/>
            <person name="Hagemann M."/>
            <person name="Harholt J."/>
            <person name="Dunand C."/>
            <person name="Zachgo S."/>
            <person name="Langdale J."/>
            <person name="Maumus F."/>
            <person name="Straeten D.V.D."/>
            <person name="Gould S.B."/>
            <person name="Rensing S.A."/>
        </authorList>
    </citation>
    <scope>NUCLEOTIDE SEQUENCE [LARGE SCALE GENOMIC DNA]</scope>
    <source>
        <strain evidence="5 6">S276</strain>
    </source>
</reference>
<dbReference type="HAMAP" id="MF_00391">
    <property type="entry name" value="Ribosomal_bL34"/>
    <property type="match status" value="1"/>
</dbReference>
<evidence type="ECO:0000256" key="1">
    <source>
        <dbReference type="ARBA" id="ARBA00010111"/>
    </source>
</evidence>
<dbReference type="EMBL" id="BFEA01000321">
    <property type="protein sequence ID" value="GBG79536.1"/>
    <property type="molecule type" value="Genomic_DNA"/>
</dbReference>